<proteinExistence type="predicted"/>
<dbReference type="Proteomes" id="UP000824162">
    <property type="component" value="Unassembled WGS sequence"/>
</dbReference>
<protein>
    <recommendedName>
        <fullName evidence="4">Carboxypeptidase regulatory-like domain-containing protein</fullName>
    </recommendedName>
</protein>
<dbReference type="EMBL" id="DXIJ01000087">
    <property type="protein sequence ID" value="HIV86001.1"/>
    <property type="molecule type" value="Genomic_DNA"/>
</dbReference>
<name>A0A9D1PQE9_9FIRM</name>
<reference evidence="2" key="1">
    <citation type="journal article" date="2021" name="PeerJ">
        <title>Extensive microbial diversity within the chicken gut microbiome revealed by metagenomics and culture.</title>
        <authorList>
            <person name="Gilroy R."/>
            <person name="Ravi A."/>
            <person name="Getino M."/>
            <person name="Pursley I."/>
            <person name="Horton D.L."/>
            <person name="Alikhan N.F."/>
            <person name="Baker D."/>
            <person name="Gharbi K."/>
            <person name="Hall N."/>
            <person name="Watson M."/>
            <person name="Adriaenssens E.M."/>
            <person name="Foster-Nyarko E."/>
            <person name="Jarju S."/>
            <person name="Secka A."/>
            <person name="Antonio M."/>
            <person name="Oren A."/>
            <person name="Chaudhuri R.R."/>
            <person name="La Ragione R."/>
            <person name="Hildebrand F."/>
            <person name="Pallen M.J."/>
        </authorList>
    </citation>
    <scope>NUCLEOTIDE SEQUENCE</scope>
    <source>
        <strain evidence="2">5790</strain>
    </source>
</reference>
<evidence type="ECO:0000313" key="3">
    <source>
        <dbReference type="Proteomes" id="UP000824162"/>
    </source>
</evidence>
<organism evidence="2 3">
    <name type="scientific">Candidatus Monoglobus merdigallinarum</name>
    <dbReference type="NCBI Taxonomy" id="2838698"/>
    <lineage>
        <taxon>Bacteria</taxon>
        <taxon>Bacillati</taxon>
        <taxon>Bacillota</taxon>
        <taxon>Clostridia</taxon>
        <taxon>Monoglobales</taxon>
        <taxon>Monoglobaceae</taxon>
        <taxon>Monoglobus</taxon>
    </lineage>
</organism>
<evidence type="ECO:0008006" key="4">
    <source>
        <dbReference type="Google" id="ProtNLM"/>
    </source>
</evidence>
<comment type="caution">
    <text evidence="2">The sequence shown here is derived from an EMBL/GenBank/DDBJ whole genome shotgun (WGS) entry which is preliminary data.</text>
</comment>
<gene>
    <name evidence="2" type="ORF">H9900_04240</name>
</gene>
<feature type="region of interest" description="Disordered" evidence="1">
    <location>
        <begin position="94"/>
        <end position="113"/>
    </location>
</feature>
<feature type="region of interest" description="Disordered" evidence="1">
    <location>
        <begin position="19"/>
        <end position="44"/>
    </location>
</feature>
<sequence>MNAYFKGFMPNMEESETINASGVKEPPVWRNQTEPGEPPQSRVINVEKTAEEDGINSAAEPMAELSEAAASEDADTAGLSDTIIKFNGALSDGINNDSADEYSGSETGDVDYSDPVQAETRSIEFGGSGSVSTPYTGSGTLLVQVFMARRAVPLENVRVTIRSSDDMPVKVNEILFTDKDGKTAPVSLPTPEGALSQHPESSIQPYAIYTVTAQLDGYTPENEIKFVPVFDGVRSIQNVIMIPKQEQGV</sequence>
<reference evidence="2" key="2">
    <citation type="submission" date="2021-04" db="EMBL/GenBank/DDBJ databases">
        <authorList>
            <person name="Gilroy R."/>
        </authorList>
    </citation>
    <scope>NUCLEOTIDE SEQUENCE</scope>
    <source>
        <strain evidence="2">5790</strain>
    </source>
</reference>
<dbReference type="AlphaFoldDB" id="A0A9D1PQE9"/>
<evidence type="ECO:0000313" key="2">
    <source>
        <dbReference type="EMBL" id="HIV86001.1"/>
    </source>
</evidence>
<accession>A0A9D1PQE9</accession>
<evidence type="ECO:0000256" key="1">
    <source>
        <dbReference type="SAM" id="MobiDB-lite"/>
    </source>
</evidence>